<reference evidence="2 3" key="1">
    <citation type="submission" date="2019-03" db="EMBL/GenBank/DDBJ databases">
        <title>First draft genome of Liparis tanakae, snailfish: a comprehensive survey of snailfish specific genes.</title>
        <authorList>
            <person name="Kim W."/>
            <person name="Song I."/>
            <person name="Jeong J.-H."/>
            <person name="Kim D."/>
            <person name="Kim S."/>
            <person name="Ryu S."/>
            <person name="Song J.Y."/>
            <person name="Lee S.K."/>
        </authorList>
    </citation>
    <scope>NUCLEOTIDE SEQUENCE [LARGE SCALE GENOMIC DNA]</scope>
    <source>
        <tissue evidence="2">Muscle</tissue>
    </source>
</reference>
<dbReference type="AlphaFoldDB" id="A0A4Z2ELT1"/>
<feature type="region of interest" description="Disordered" evidence="1">
    <location>
        <begin position="137"/>
        <end position="166"/>
    </location>
</feature>
<accession>A0A4Z2ELT1</accession>
<evidence type="ECO:0000313" key="2">
    <source>
        <dbReference type="EMBL" id="TNN29394.1"/>
    </source>
</evidence>
<evidence type="ECO:0000313" key="3">
    <source>
        <dbReference type="Proteomes" id="UP000314294"/>
    </source>
</evidence>
<dbReference type="Proteomes" id="UP000314294">
    <property type="component" value="Unassembled WGS sequence"/>
</dbReference>
<name>A0A4Z2ELT1_9TELE</name>
<feature type="region of interest" description="Disordered" evidence="1">
    <location>
        <begin position="81"/>
        <end position="100"/>
    </location>
</feature>
<feature type="compositionally biased region" description="Basic residues" evidence="1">
    <location>
        <begin position="27"/>
        <end position="48"/>
    </location>
</feature>
<protein>
    <submittedName>
        <fullName evidence="2">Uncharacterized protein</fullName>
    </submittedName>
</protein>
<proteinExistence type="predicted"/>
<feature type="compositionally biased region" description="Basic and acidic residues" evidence="1">
    <location>
        <begin position="144"/>
        <end position="163"/>
    </location>
</feature>
<evidence type="ECO:0000256" key="1">
    <source>
        <dbReference type="SAM" id="MobiDB-lite"/>
    </source>
</evidence>
<comment type="caution">
    <text evidence="2">The sequence shown here is derived from an EMBL/GenBank/DDBJ whole genome shotgun (WGS) entry which is preliminary data.</text>
</comment>
<organism evidence="2 3">
    <name type="scientific">Liparis tanakae</name>
    <name type="common">Tanaka's snailfish</name>
    <dbReference type="NCBI Taxonomy" id="230148"/>
    <lineage>
        <taxon>Eukaryota</taxon>
        <taxon>Metazoa</taxon>
        <taxon>Chordata</taxon>
        <taxon>Craniata</taxon>
        <taxon>Vertebrata</taxon>
        <taxon>Euteleostomi</taxon>
        <taxon>Actinopterygii</taxon>
        <taxon>Neopterygii</taxon>
        <taxon>Teleostei</taxon>
        <taxon>Neoteleostei</taxon>
        <taxon>Acanthomorphata</taxon>
        <taxon>Eupercaria</taxon>
        <taxon>Perciformes</taxon>
        <taxon>Cottioidei</taxon>
        <taxon>Cottales</taxon>
        <taxon>Liparidae</taxon>
        <taxon>Liparis</taxon>
    </lineage>
</organism>
<keyword evidence="3" id="KW-1185">Reference proteome</keyword>
<sequence length="197" mass="22445">MSPPPARVVLCVCRRRLGAHDTPPPPRTRRSPRSARGSTLRRRARRVSRCQRFRPHAAGRRPCGQTKAQVPFLSKAAEGAEQSPLHCGSRWHRVSGGRPRETTTGIITIIERQNKSRVITPVQSAAPWRGIAQRRTRITPVQRNRADLRPAEPNRRLPEERRSSSGRNGARWELSLFTNYLIFWDSARNNKPEIESV</sequence>
<dbReference type="EMBL" id="SRLO01005713">
    <property type="protein sequence ID" value="TNN29394.1"/>
    <property type="molecule type" value="Genomic_DNA"/>
</dbReference>
<gene>
    <name evidence="2" type="ORF">EYF80_060458</name>
</gene>
<feature type="region of interest" description="Disordered" evidence="1">
    <location>
        <begin position="17"/>
        <end position="48"/>
    </location>
</feature>